<dbReference type="SUPFAM" id="SSF55120">
    <property type="entry name" value="Pseudouridine synthase"/>
    <property type="match status" value="2"/>
</dbReference>
<feature type="compositionally biased region" description="Basic residues" evidence="4">
    <location>
        <begin position="498"/>
        <end position="507"/>
    </location>
</feature>
<organism evidence="6 7">
    <name type="scientific">Edaphochlamys debaryana</name>
    <dbReference type="NCBI Taxonomy" id="47281"/>
    <lineage>
        <taxon>Eukaryota</taxon>
        <taxon>Viridiplantae</taxon>
        <taxon>Chlorophyta</taxon>
        <taxon>core chlorophytes</taxon>
        <taxon>Chlorophyceae</taxon>
        <taxon>CS clade</taxon>
        <taxon>Chlamydomonadales</taxon>
        <taxon>Chlamydomonadales incertae sedis</taxon>
        <taxon>Edaphochlamys</taxon>
    </lineage>
</organism>
<feature type="region of interest" description="Disordered" evidence="4">
    <location>
        <begin position="36"/>
        <end position="138"/>
    </location>
</feature>
<feature type="compositionally biased region" description="Acidic residues" evidence="4">
    <location>
        <begin position="803"/>
        <end position="815"/>
    </location>
</feature>
<evidence type="ECO:0000256" key="1">
    <source>
        <dbReference type="ARBA" id="ARBA00009375"/>
    </source>
</evidence>
<reference evidence="6" key="1">
    <citation type="journal article" date="2020" name="bioRxiv">
        <title>Comparative genomics of Chlamydomonas.</title>
        <authorList>
            <person name="Craig R.J."/>
            <person name="Hasan A.R."/>
            <person name="Ness R.W."/>
            <person name="Keightley P.D."/>
        </authorList>
    </citation>
    <scope>NUCLEOTIDE SEQUENCE</scope>
    <source>
        <strain evidence="6">CCAP 11/70</strain>
    </source>
</reference>
<accession>A0A835XX55</accession>
<feature type="compositionally biased region" description="Low complexity" evidence="4">
    <location>
        <begin position="36"/>
        <end position="58"/>
    </location>
</feature>
<feature type="compositionally biased region" description="Basic and acidic residues" evidence="4">
    <location>
        <begin position="331"/>
        <end position="341"/>
    </location>
</feature>
<dbReference type="InterPro" id="IPR020103">
    <property type="entry name" value="PsdUridine_synth_cat_dom_sf"/>
</dbReference>
<feature type="compositionally biased region" description="Basic and acidic residues" evidence="4">
    <location>
        <begin position="466"/>
        <end position="497"/>
    </location>
</feature>
<feature type="compositionally biased region" description="Acidic residues" evidence="4">
    <location>
        <begin position="511"/>
        <end position="546"/>
    </location>
</feature>
<proteinExistence type="inferred from homology"/>
<dbReference type="GO" id="GO:0003723">
    <property type="term" value="F:RNA binding"/>
    <property type="evidence" value="ECO:0007669"/>
    <property type="project" value="InterPro"/>
</dbReference>
<evidence type="ECO:0000256" key="2">
    <source>
        <dbReference type="ARBA" id="ARBA00022694"/>
    </source>
</evidence>
<dbReference type="InterPro" id="IPR020095">
    <property type="entry name" value="PsdUridine_synth_TruA_C"/>
</dbReference>
<sequence>MPPPGDGPAADEALPPAAVDRSASITVEPSDQAFGAVAPSGAAASHDDAAGAAEATAAIKHEATAAKDSAPAAGAETAAETSTAGAGEAGGEAGAEAPAVGTAGKGDAVAGDGEGNNPAAKPAGTDDSKRPKDKAKRSVALHTGYVGTGFKGSSINRTLGEDVTIEQVLEKALFAAGCISEANFGSFSKIRWTRASRTDKGVHSLGTVMGLRMLVDDSCYSLGPGGDCEGLSVAAAVNAHLPPQIRIFTVQRTNKKFSARHMCEGRTYQYYLPSSMLELKGDGGEEDARRIAAFRDALQCYVGAHPFHNYTRRQIYMPGQVSNQPYKSAGKKWDKQDKGKDGAAGGGRKRGRGGNDEPGGGAAGGEAEAAAAGTAAAAEGGEAGAEPTAAAAEASAEAAGGADAAMAEAGAGAAPAADAAADAAADTAADAAAGGSGDGDAGGGDGSEPPAKRARPDASASPGDALQERGGRGRGGEGRGRGGEGRGRGRGGEDRGRGGRGRGGRGRRGSDDEEDDEEEEDEEGGRGELDEDSDSGGEEEAAEAEAEGAAGGEEAGKAGSKKPRKPRGRYGPDGRVVVLRWQSEIEPGDKVTQSHYRRIHSFTAADPKPLVEGGTPCLMLQVVGQSFMLHHIRHMIGSAVAVALGLIPKEVLQASLYAPARATLPRAPPHTLLLADCTFGRFPHQHGPGDNDLRRLTGERLAVRFGGRAAREAFREEVLLPALQGLVELDEWRQWRESLRGCYPFPQEALDGFLGAYRAWCAEKDSKRKAREERWAAGRGEGGGGEGAEGEEGGAREGGGEGMEYDEGEGEGGAEEEGRGGGAARGQGRREGPLGRPGRRWRRAVGQGPRGRRRRRQGEGRRRRWARVGRIWPGGWGRPAGRAQAHLSSLMRC</sequence>
<feature type="region of interest" description="Disordered" evidence="4">
    <location>
        <begin position="321"/>
        <end position="396"/>
    </location>
</feature>
<dbReference type="PANTHER" id="PTHR11142">
    <property type="entry name" value="PSEUDOURIDYLATE SYNTHASE"/>
    <property type="match status" value="1"/>
</dbReference>
<feature type="compositionally biased region" description="Gly residues" evidence="4">
    <location>
        <begin position="434"/>
        <end position="446"/>
    </location>
</feature>
<evidence type="ECO:0000313" key="7">
    <source>
        <dbReference type="Proteomes" id="UP000612055"/>
    </source>
</evidence>
<dbReference type="InterPro" id="IPR020097">
    <property type="entry name" value="PsdUridine_synth_TruA_a/b_dom"/>
</dbReference>
<feature type="compositionally biased region" description="Low complexity" evidence="4">
    <location>
        <begin position="66"/>
        <end position="86"/>
    </location>
</feature>
<keyword evidence="3" id="KW-0413">Isomerase</keyword>
<dbReference type="Gene3D" id="3.30.70.580">
    <property type="entry name" value="Pseudouridine synthase I, catalytic domain, N-terminal subdomain"/>
    <property type="match status" value="1"/>
</dbReference>
<dbReference type="Gene3D" id="3.30.70.660">
    <property type="entry name" value="Pseudouridine synthase I, catalytic domain, C-terminal subdomain"/>
    <property type="match status" value="2"/>
</dbReference>
<protein>
    <recommendedName>
        <fullName evidence="5">Pseudouridine synthase I TruA alpha/beta domain-containing protein</fullName>
    </recommendedName>
</protein>
<feature type="compositionally biased region" description="Low complexity" evidence="4">
    <location>
        <begin position="365"/>
        <end position="396"/>
    </location>
</feature>
<dbReference type="InterPro" id="IPR001406">
    <property type="entry name" value="PsdUridine_synth_TruA"/>
</dbReference>
<dbReference type="AlphaFoldDB" id="A0A835XX55"/>
<dbReference type="EMBL" id="JAEHOE010000055">
    <property type="protein sequence ID" value="KAG2491257.1"/>
    <property type="molecule type" value="Genomic_DNA"/>
</dbReference>
<keyword evidence="2" id="KW-0819">tRNA processing</keyword>
<evidence type="ECO:0000259" key="5">
    <source>
        <dbReference type="Pfam" id="PF01416"/>
    </source>
</evidence>
<feature type="region of interest" description="Disordered" evidence="4">
    <location>
        <begin position="772"/>
        <end position="893"/>
    </location>
</feature>
<gene>
    <name evidence="6" type="ORF">HYH03_010463</name>
</gene>
<dbReference type="PANTHER" id="PTHR11142:SF9">
    <property type="entry name" value="TRNA PSEUDOURIDINE SYNTHASE-RELATED"/>
    <property type="match status" value="1"/>
</dbReference>
<dbReference type="InterPro" id="IPR020094">
    <property type="entry name" value="TruA/RsuA/RluB/E/F_N"/>
</dbReference>
<dbReference type="GO" id="GO:0005634">
    <property type="term" value="C:nucleus"/>
    <property type="evidence" value="ECO:0007669"/>
    <property type="project" value="TreeGrafter"/>
</dbReference>
<feature type="domain" description="Pseudouridine synthase I TruA alpha/beta" evidence="5">
    <location>
        <begin position="595"/>
        <end position="679"/>
    </location>
</feature>
<dbReference type="OrthoDB" id="10256309at2759"/>
<evidence type="ECO:0000313" key="6">
    <source>
        <dbReference type="EMBL" id="KAG2491257.1"/>
    </source>
</evidence>
<dbReference type="GO" id="GO:0009982">
    <property type="term" value="F:pseudouridine synthase activity"/>
    <property type="evidence" value="ECO:0007669"/>
    <property type="project" value="InterPro"/>
</dbReference>
<comment type="similarity">
    <text evidence="1">Belongs to the tRNA pseudouridine synthase TruA family.</text>
</comment>
<dbReference type="Proteomes" id="UP000612055">
    <property type="component" value="Unassembled WGS sequence"/>
</dbReference>
<comment type="caution">
    <text evidence="6">The sequence shown here is derived from an EMBL/GenBank/DDBJ whole genome shotgun (WGS) entry which is preliminary data.</text>
</comment>
<dbReference type="Pfam" id="PF01416">
    <property type="entry name" value="PseudoU_synth_1"/>
    <property type="match status" value="1"/>
</dbReference>
<feature type="region of interest" description="Disordered" evidence="4">
    <location>
        <begin position="430"/>
        <end position="573"/>
    </location>
</feature>
<dbReference type="FunFam" id="3.30.70.580:FF:000029">
    <property type="entry name" value="tRNA pseudouridine synthase"/>
    <property type="match status" value="1"/>
</dbReference>
<name>A0A835XX55_9CHLO</name>
<evidence type="ECO:0000256" key="4">
    <source>
        <dbReference type="SAM" id="MobiDB-lite"/>
    </source>
</evidence>
<keyword evidence="7" id="KW-1185">Reference proteome</keyword>
<feature type="compositionally biased region" description="Basic residues" evidence="4">
    <location>
        <begin position="559"/>
        <end position="568"/>
    </location>
</feature>
<dbReference type="GO" id="GO:0031119">
    <property type="term" value="P:tRNA pseudouridine synthesis"/>
    <property type="evidence" value="ECO:0007669"/>
    <property type="project" value="TreeGrafter"/>
</dbReference>
<feature type="compositionally biased region" description="Basic residues" evidence="4">
    <location>
        <begin position="850"/>
        <end position="867"/>
    </location>
</feature>
<evidence type="ECO:0000256" key="3">
    <source>
        <dbReference type="ARBA" id="ARBA00023235"/>
    </source>
</evidence>
<dbReference type="GO" id="GO:1990481">
    <property type="term" value="P:mRNA pseudouridine synthesis"/>
    <property type="evidence" value="ECO:0007669"/>
    <property type="project" value="TreeGrafter"/>
</dbReference>